<comment type="caution">
    <text evidence="1">The sequence shown here is derived from an EMBL/GenBank/DDBJ whole genome shotgun (WGS) entry which is preliminary data.</text>
</comment>
<protein>
    <submittedName>
        <fullName evidence="1">Uncharacterized protein</fullName>
    </submittedName>
</protein>
<name>X1G0B3_9ZZZZ</name>
<dbReference type="AlphaFoldDB" id="X1G0B3"/>
<accession>X1G0B3</accession>
<organism evidence="1">
    <name type="scientific">marine sediment metagenome</name>
    <dbReference type="NCBI Taxonomy" id="412755"/>
    <lineage>
        <taxon>unclassified sequences</taxon>
        <taxon>metagenomes</taxon>
        <taxon>ecological metagenomes</taxon>
    </lineage>
</organism>
<evidence type="ECO:0000313" key="1">
    <source>
        <dbReference type="EMBL" id="GAH35009.1"/>
    </source>
</evidence>
<reference evidence="1" key="1">
    <citation type="journal article" date="2014" name="Front. Microbiol.">
        <title>High frequency of phylogenetically diverse reductive dehalogenase-homologous genes in deep subseafloor sedimentary metagenomes.</title>
        <authorList>
            <person name="Kawai M."/>
            <person name="Futagami T."/>
            <person name="Toyoda A."/>
            <person name="Takaki Y."/>
            <person name="Nishi S."/>
            <person name="Hori S."/>
            <person name="Arai W."/>
            <person name="Tsubouchi T."/>
            <person name="Morono Y."/>
            <person name="Uchiyama I."/>
            <person name="Ito T."/>
            <person name="Fujiyama A."/>
            <person name="Inagaki F."/>
            <person name="Takami H."/>
        </authorList>
    </citation>
    <scope>NUCLEOTIDE SEQUENCE</scope>
    <source>
        <strain evidence="1">Expedition CK06-06</strain>
    </source>
</reference>
<proteinExistence type="predicted"/>
<gene>
    <name evidence="1" type="ORF">S03H2_22228</name>
</gene>
<sequence>MPEDNKECPVKDILRQIDETISLQHKTIDLLHKILDHCNECLKEKKP</sequence>
<dbReference type="EMBL" id="BARU01011935">
    <property type="protein sequence ID" value="GAH35009.1"/>
    <property type="molecule type" value="Genomic_DNA"/>
</dbReference>